<reference evidence="2" key="1">
    <citation type="submission" date="2020-08" db="EMBL/GenBank/DDBJ databases">
        <title>Genome sequencing and assembly of the red palm weevil Rhynchophorus ferrugineus.</title>
        <authorList>
            <person name="Dias G.B."/>
            <person name="Bergman C.M."/>
            <person name="Manee M."/>
        </authorList>
    </citation>
    <scope>NUCLEOTIDE SEQUENCE</scope>
    <source>
        <strain evidence="2">AA-2017</strain>
        <tissue evidence="2">Whole larva</tissue>
    </source>
</reference>
<protein>
    <recommendedName>
        <fullName evidence="1">DUF4774 domain-containing protein</fullName>
    </recommendedName>
</protein>
<dbReference type="Pfam" id="PF15999">
    <property type="entry name" value="DUF4774"/>
    <property type="match status" value="1"/>
</dbReference>
<dbReference type="EMBL" id="JAACXV010014419">
    <property type="protein sequence ID" value="KAF7267454.1"/>
    <property type="molecule type" value="Genomic_DNA"/>
</dbReference>
<evidence type="ECO:0000313" key="2">
    <source>
        <dbReference type="EMBL" id="KAF7267454.1"/>
    </source>
</evidence>
<name>A0A834HUM9_RHYFE</name>
<comment type="caution">
    <text evidence="2">The sequence shown here is derived from an EMBL/GenBank/DDBJ whole genome shotgun (WGS) entry which is preliminary data.</text>
</comment>
<feature type="domain" description="DUF4774" evidence="1">
    <location>
        <begin position="124"/>
        <end position="181"/>
    </location>
</feature>
<evidence type="ECO:0000259" key="1">
    <source>
        <dbReference type="Pfam" id="PF15999"/>
    </source>
</evidence>
<gene>
    <name evidence="2" type="ORF">GWI33_019320</name>
</gene>
<organism evidence="2 3">
    <name type="scientific">Rhynchophorus ferrugineus</name>
    <name type="common">Red palm weevil</name>
    <name type="synonym">Curculio ferrugineus</name>
    <dbReference type="NCBI Taxonomy" id="354439"/>
    <lineage>
        <taxon>Eukaryota</taxon>
        <taxon>Metazoa</taxon>
        <taxon>Ecdysozoa</taxon>
        <taxon>Arthropoda</taxon>
        <taxon>Hexapoda</taxon>
        <taxon>Insecta</taxon>
        <taxon>Pterygota</taxon>
        <taxon>Neoptera</taxon>
        <taxon>Endopterygota</taxon>
        <taxon>Coleoptera</taxon>
        <taxon>Polyphaga</taxon>
        <taxon>Cucujiformia</taxon>
        <taxon>Curculionidae</taxon>
        <taxon>Dryophthorinae</taxon>
        <taxon>Rhynchophorus</taxon>
    </lineage>
</organism>
<dbReference type="AlphaFoldDB" id="A0A834HUM9"/>
<proteinExistence type="predicted"/>
<dbReference type="OrthoDB" id="8194084at2759"/>
<evidence type="ECO:0000313" key="3">
    <source>
        <dbReference type="Proteomes" id="UP000625711"/>
    </source>
</evidence>
<sequence length="190" mass="21141">MLQTNPSEWIPLLPIYGRNEPLDNTASSQFYRFPRYFTDNNSSTHHPHKDNPLENGNVTNSERVVTVNRNVEDSANVANINQPPSLAPYRMHPLFEFIKNQNTIAGNRILRFRSNKVRKESDITTLILKPQSTAVAGVEGKAVSNPLSKAILRKGIDVDILFEPAAVAIAGPGGIAHAQSDLEIHYEDFP</sequence>
<keyword evidence="3" id="KW-1185">Reference proteome</keyword>
<dbReference type="InterPro" id="IPR031942">
    <property type="entry name" value="DUF4774"/>
</dbReference>
<accession>A0A834HUM9</accession>
<dbReference type="Proteomes" id="UP000625711">
    <property type="component" value="Unassembled WGS sequence"/>
</dbReference>